<evidence type="ECO:0000313" key="1">
    <source>
        <dbReference type="EMBL" id="EXA52608.1"/>
    </source>
</evidence>
<protein>
    <submittedName>
        <fullName evidence="1">Uncharacterized protein</fullName>
    </submittedName>
</protein>
<dbReference type="HOGENOM" id="CLU_3384786_0_0_1"/>
<dbReference type="Proteomes" id="UP000030751">
    <property type="component" value="Unassembled WGS sequence"/>
</dbReference>
<dbReference type="EMBL" id="JH650968">
    <property type="protein sequence ID" value="EXA52608.1"/>
    <property type="molecule type" value="Genomic_DNA"/>
</dbReference>
<proteinExistence type="predicted"/>
<organism evidence="1">
    <name type="scientific">Fusarium oxysporum f. sp. pisi HDV247</name>
    <dbReference type="NCBI Taxonomy" id="1080344"/>
    <lineage>
        <taxon>Eukaryota</taxon>
        <taxon>Fungi</taxon>
        <taxon>Dikarya</taxon>
        <taxon>Ascomycota</taxon>
        <taxon>Pezizomycotina</taxon>
        <taxon>Sordariomycetes</taxon>
        <taxon>Hypocreomycetidae</taxon>
        <taxon>Hypocreales</taxon>
        <taxon>Nectriaceae</taxon>
        <taxon>Fusarium</taxon>
        <taxon>Fusarium oxysporum species complex</taxon>
    </lineage>
</organism>
<reference evidence="1" key="2">
    <citation type="submission" date="2012-05" db="EMBL/GenBank/DDBJ databases">
        <title>Annotation of the Genome Sequence of Fusarium oxysporum HDV247.</title>
        <authorList>
            <consortium name="The Broad Institute Genomics Platform"/>
            <person name="Ma L.-J."/>
            <person name="Corby-Kistler H."/>
            <person name="Broz K."/>
            <person name="Gale L.R."/>
            <person name="Jonkers W."/>
            <person name="O'Donnell K."/>
            <person name="Ploetz R."/>
            <person name="Steinberg C."/>
            <person name="Schwartz D.C."/>
            <person name="VanEtten H."/>
            <person name="Zhou S."/>
            <person name="Young S.K."/>
            <person name="Zeng Q."/>
            <person name="Gargeya S."/>
            <person name="Fitzgerald M."/>
            <person name="Abouelleil A."/>
            <person name="Alvarado L."/>
            <person name="Chapman S.B."/>
            <person name="Gainer-Dewar J."/>
            <person name="Goldberg J."/>
            <person name="Griggs A."/>
            <person name="Gujja S."/>
            <person name="Hansen M."/>
            <person name="Howarth C."/>
            <person name="Imamovic A."/>
            <person name="Ireland A."/>
            <person name="Larimer J."/>
            <person name="McCowan C."/>
            <person name="Murphy C."/>
            <person name="Pearson M."/>
            <person name="Poon T.W."/>
            <person name="Priest M."/>
            <person name="Roberts A."/>
            <person name="Saif S."/>
            <person name="Shea T."/>
            <person name="Sykes S."/>
            <person name="Wortman J."/>
            <person name="Nusbaum C."/>
            <person name="Birren B."/>
        </authorList>
    </citation>
    <scope>NUCLEOTIDE SEQUENCE</scope>
    <source>
        <strain evidence="1">HDV247</strain>
    </source>
</reference>
<sequence>MTDYYTCFGRNGLHAYALMLRKYPRWPDQDVGV</sequence>
<reference evidence="1" key="1">
    <citation type="submission" date="2011-10" db="EMBL/GenBank/DDBJ databases">
        <title>The Genome Sequence of Fusarium oxysporum HDV247.</title>
        <authorList>
            <consortium name="The Broad Institute Genome Sequencing Platform"/>
            <person name="Ma L.-J."/>
            <person name="Gale L.R."/>
            <person name="Schwartz D.C."/>
            <person name="Zhou S."/>
            <person name="Corby-Kistler H."/>
            <person name="Young S.K."/>
            <person name="Zeng Q."/>
            <person name="Gargeya S."/>
            <person name="Fitzgerald M."/>
            <person name="Haas B."/>
            <person name="Abouelleil A."/>
            <person name="Alvarado L."/>
            <person name="Arachchi H.M."/>
            <person name="Berlin A."/>
            <person name="Brown A."/>
            <person name="Chapman S.B."/>
            <person name="Chen Z."/>
            <person name="Dunbar C."/>
            <person name="Freedman E."/>
            <person name="Gearin G."/>
            <person name="Goldberg J."/>
            <person name="Griggs A."/>
            <person name="Gujja S."/>
            <person name="Heiman D."/>
            <person name="Howarth C."/>
            <person name="Larson L."/>
            <person name="Lui A."/>
            <person name="MacDonald P.J.P."/>
            <person name="Montmayeur A."/>
            <person name="Murphy C."/>
            <person name="Neiman D."/>
            <person name="Pearson M."/>
            <person name="Priest M."/>
            <person name="Roberts A."/>
            <person name="Saif S."/>
            <person name="Shea T."/>
            <person name="Shenoy N."/>
            <person name="Sisk P."/>
            <person name="Stolte C."/>
            <person name="Sykes S."/>
            <person name="Wortman J."/>
            <person name="Nusbaum C."/>
            <person name="Birren B."/>
        </authorList>
    </citation>
    <scope>NUCLEOTIDE SEQUENCE [LARGE SCALE GENOMIC DNA]</scope>
    <source>
        <strain evidence="1">HDV247</strain>
    </source>
</reference>
<gene>
    <name evidence="1" type="ORF">FOVG_00823</name>
</gene>
<accession>W9Q556</accession>
<name>W9Q556_FUSOX</name>
<dbReference type="AlphaFoldDB" id="W9Q556"/>